<keyword evidence="2" id="KW-1185">Reference proteome</keyword>
<proteinExistence type="predicted"/>
<evidence type="ECO:0000313" key="1">
    <source>
        <dbReference type="EMBL" id="KJA12903.1"/>
    </source>
</evidence>
<gene>
    <name evidence="1" type="ORF">HYPSUDRAFT_60181</name>
</gene>
<sequence>MASRDVLGQCKKSFFLNRLVGHPAVWIADGLSDVTTDQGSRREVSCALRGLHDDRNIEDHGRWAGELLSLRFDGESRGNQGQQLAGASQHNLEGQCGRGGKIRTLRRDDGSQERRKLRDLDNVMWGWRIGDPLIALDVGGWSILEEVDWEIASFTVCDRGLWPTASYGGWQTGKQRAQKLAV</sequence>
<reference evidence="2" key="1">
    <citation type="submission" date="2014-04" db="EMBL/GenBank/DDBJ databases">
        <title>Evolutionary Origins and Diversification of the Mycorrhizal Mutualists.</title>
        <authorList>
            <consortium name="DOE Joint Genome Institute"/>
            <consortium name="Mycorrhizal Genomics Consortium"/>
            <person name="Kohler A."/>
            <person name="Kuo A."/>
            <person name="Nagy L.G."/>
            <person name="Floudas D."/>
            <person name="Copeland A."/>
            <person name="Barry K.W."/>
            <person name="Cichocki N."/>
            <person name="Veneault-Fourrey C."/>
            <person name="LaButti K."/>
            <person name="Lindquist E.A."/>
            <person name="Lipzen A."/>
            <person name="Lundell T."/>
            <person name="Morin E."/>
            <person name="Murat C."/>
            <person name="Riley R."/>
            <person name="Ohm R."/>
            <person name="Sun H."/>
            <person name="Tunlid A."/>
            <person name="Henrissat B."/>
            <person name="Grigoriev I.V."/>
            <person name="Hibbett D.S."/>
            <person name="Martin F."/>
        </authorList>
    </citation>
    <scope>NUCLEOTIDE SEQUENCE [LARGE SCALE GENOMIC DNA]</scope>
    <source>
        <strain evidence="2">FD-334 SS-4</strain>
    </source>
</reference>
<name>A0A0D2LQ11_HYPSF</name>
<dbReference type="Proteomes" id="UP000054270">
    <property type="component" value="Unassembled WGS sequence"/>
</dbReference>
<dbReference type="AlphaFoldDB" id="A0A0D2LQ11"/>
<organism evidence="1 2">
    <name type="scientific">Hypholoma sublateritium (strain FD-334 SS-4)</name>
    <dbReference type="NCBI Taxonomy" id="945553"/>
    <lineage>
        <taxon>Eukaryota</taxon>
        <taxon>Fungi</taxon>
        <taxon>Dikarya</taxon>
        <taxon>Basidiomycota</taxon>
        <taxon>Agaricomycotina</taxon>
        <taxon>Agaricomycetes</taxon>
        <taxon>Agaricomycetidae</taxon>
        <taxon>Agaricales</taxon>
        <taxon>Agaricineae</taxon>
        <taxon>Strophariaceae</taxon>
        <taxon>Hypholoma</taxon>
    </lineage>
</organism>
<protein>
    <submittedName>
        <fullName evidence="1">Uncharacterized protein</fullName>
    </submittedName>
</protein>
<evidence type="ECO:0000313" key="2">
    <source>
        <dbReference type="Proteomes" id="UP000054270"/>
    </source>
</evidence>
<accession>A0A0D2LQ11</accession>
<dbReference type="EMBL" id="KN817846">
    <property type="protein sequence ID" value="KJA12903.1"/>
    <property type="molecule type" value="Genomic_DNA"/>
</dbReference>